<name>A0A067NHT5_PLEO1</name>
<dbReference type="AlphaFoldDB" id="A0A067NHT5"/>
<protein>
    <submittedName>
        <fullName evidence="2">Uncharacterized protein</fullName>
    </submittedName>
</protein>
<gene>
    <name evidence="2" type="ORF">PLEOSDRAFT_159543</name>
</gene>
<evidence type="ECO:0000313" key="3">
    <source>
        <dbReference type="Proteomes" id="UP000027073"/>
    </source>
</evidence>
<accession>A0A067NHT5</accession>
<evidence type="ECO:0000256" key="1">
    <source>
        <dbReference type="SAM" id="Phobius"/>
    </source>
</evidence>
<organism evidence="2 3">
    <name type="scientific">Pleurotus ostreatus (strain PC15)</name>
    <name type="common">Oyster mushroom</name>
    <dbReference type="NCBI Taxonomy" id="1137138"/>
    <lineage>
        <taxon>Eukaryota</taxon>
        <taxon>Fungi</taxon>
        <taxon>Dikarya</taxon>
        <taxon>Basidiomycota</taxon>
        <taxon>Agaricomycotina</taxon>
        <taxon>Agaricomycetes</taxon>
        <taxon>Agaricomycetidae</taxon>
        <taxon>Agaricales</taxon>
        <taxon>Pleurotineae</taxon>
        <taxon>Pleurotaceae</taxon>
        <taxon>Pleurotus</taxon>
    </lineage>
</organism>
<proteinExistence type="predicted"/>
<reference evidence="3" key="1">
    <citation type="journal article" date="2014" name="Proc. Natl. Acad. Sci. U.S.A.">
        <title>Extensive sampling of basidiomycete genomes demonstrates inadequacy of the white-rot/brown-rot paradigm for wood decay fungi.</title>
        <authorList>
            <person name="Riley R."/>
            <person name="Salamov A.A."/>
            <person name="Brown D.W."/>
            <person name="Nagy L.G."/>
            <person name="Floudas D."/>
            <person name="Held B.W."/>
            <person name="Levasseur A."/>
            <person name="Lombard V."/>
            <person name="Morin E."/>
            <person name="Otillar R."/>
            <person name="Lindquist E.A."/>
            <person name="Sun H."/>
            <person name="LaButti K.M."/>
            <person name="Schmutz J."/>
            <person name="Jabbour D."/>
            <person name="Luo H."/>
            <person name="Baker S.E."/>
            <person name="Pisabarro A.G."/>
            <person name="Walton J.D."/>
            <person name="Blanchette R.A."/>
            <person name="Henrissat B."/>
            <person name="Martin F."/>
            <person name="Cullen D."/>
            <person name="Hibbett D.S."/>
            <person name="Grigoriev I.V."/>
        </authorList>
    </citation>
    <scope>NUCLEOTIDE SEQUENCE [LARGE SCALE GENOMIC DNA]</scope>
    <source>
        <strain evidence="3">PC15</strain>
    </source>
</reference>
<evidence type="ECO:0000313" key="2">
    <source>
        <dbReference type="EMBL" id="KDQ26540.1"/>
    </source>
</evidence>
<keyword evidence="1" id="KW-0812">Transmembrane</keyword>
<dbReference type="Proteomes" id="UP000027073">
    <property type="component" value="Unassembled WGS sequence"/>
</dbReference>
<dbReference type="OrthoDB" id="2581067at2759"/>
<sequence>MSAHDPMSETASASASERAIHEVGHVDAESTITITVSTYPHTHETNNEPLPRIPQPTLESLNQPNQPTNHARKFYVTHLSIAAGSRATAFHSAMVSLRPASKTLASRYPMRNGNKRRFSVVSSDSGAAPDSNAPTVTISGAPNPSQAFATTYAAVPNGAPHDIGVPLLGMAALLFGGIFGVLCTL</sequence>
<keyword evidence="1" id="KW-1133">Transmembrane helix</keyword>
<dbReference type="InParanoid" id="A0A067NHT5"/>
<dbReference type="HOGENOM" id="CLU_1461900_0_0_1"/>
<keyword evidence="1" id="KW-0472">Membrane</keyword>
<feature type="transmembrane region" description="Helical" evidence="1">
    <location>
        <begin position="163"/>
        <end position="183"/>
    </location>
</feature>
<dbReference type="VEuPathDB" id="FungiDB:PLEOSDRAFT_159543"/>
<dbReference type="EMBL" id="KL198009">
    <property type="protein sequence ID" value="KDQ26540.1"/>
    <property type="molecule type" value="Genomic_DNA"/>
</dbReference>